<dbReference type="CDD" id="cd03268">
    <property type="entry name" value="ABC_BcrA_bacitracin_resist"/>
    <property type="match status" value="1"/>
</dbReference>
<evidence type="ECO:0000256" key="2">
    <source>
        <dbReference type="ARBA" id="ARBA00022448"/>
    </source>
</evidence>
<comment type="caution">
    <text evidence="6">The sequence shown here is derived from an EMBL/GenBank/DDBJ whole genome shotgun (WGS) entry which is preliminary data.</text>
</comment>
<gene>
    <name evidence="6" type="ORF">GC098_29930</name>
</gene>
<sequence length="310" mass="35555">MTYILRTKQLTKTYREKEVVSNVSMNVQKGEIYGFLGPNGAGKTTVMKMMTNLVKPNRGEVEIFGEKWTNSSYEPLKRMGIVIENPIFFEKLTARENLELHCEYMGFHNRNAINEALELVNLNQAESKPVREFSLGMKQRLGIARAITIKPELLILDEPINGLDPIGIREFRDLFKMLNKEFNITLLISSHILGEIEQLADTIGVIREGLLLEETSMESIRGSHTEFIEVVTDDVNRAAFVLEHTMHITNFKVLDSKLVRIYDAEMSSRELIQYFIANGIAIETISKKKQTLDDYFYQLIHGEVTNVEFN</sequence>
<feature type="domain" description="ABC transporter" evidence="5">
    <location>
        <begin position="5"/>
        <end position="233"/>
    </location>
</feature>
<dbReference type="SMART" id="SM00382">
    <property type="entry name" value="AAA"/>
    <property type="match status" value="1"/>
</dbReference>
<keyword evidence="3" id="KW-0547">Nucleotide-binding</keyword>
<dbReference type="PANTHER" id="PTHR43335">
    <property type="entry name" value="ABC TRANSPORTER, ATP-BINDING PROTEIN"/>
    <property type="match status" value="1"/>
</dbReference>
<comment type="similarity">
    <text evidence="1">Belongs to the ABC transporter superfamily.</text>
</comment>
<keyword evidence="4 6" id="KW-0067">ATP-binding</keyword>
<dbReference type="PROSITE" id="PS50893">
    <property type="entry name" value="ABC_TRANSPORTER_2"/>
    <property type="match status" value="1"/>
</dbReference>
<evidence type="ECO:0000256" key="1">
    <source>
        <dbReference type="ARBA" id="ARBA00005417"/>
    </source>
</evidence>
<dbReference type="Proteomes" id="UP000616779">
    <property type="component" value="Unassembled WGS sequence"/>
</dbReference>
<evidence type="ECO:0000313" key="6">
    <source>
        <dbReference type="EMBL" id="NOU75547.1"/>
    </source>
</evidence>
<keyword evidence="2" id="KW-0813">Transport</keyword>
<reference evidence="6 7" key="1">
    <citation type="submission" date="2019-10" db="EMBL/GenBank/DDBJ databases">
        <title>Description of Paenibacillus terrestris sp. nov.</title>
        <authorList>
            <person name="Carlier A."/>
            <person name="Qi S."/>
        </authorList>
    </citation>
    <scope>NUCLEOTIDE SEQUENCE [LARGE SCALE GENOMIC DNA]</scope>
    <source>
        <strain evidence="6 7">LMG 31458</strain>
    </source>
</reference>
<dbReference type="EMBL" id="WHOA01000218">
    <property type="protein sequence ID" value="NOU75547.1"/>
    <property type="molecule type" value="Genomic_DNA"/>
</dbReference>
<evidence type="ECO:0000256" key="4">
    <source>
        <dbReference type="ARBA" id="ARBA00022840"/>
    </source>
</evidence>
<dbReference type="InterPro" id="IPR003593">
    <property type="entry name" value="AAA+_ATPase"/>
</dbReference>
<organism evidence="6 7">
    <name type="scientific">Paenibacillus phytorum</name>
    <dbReference type="NCBI Taxonomy" id="2654977"/>
    <lineage>
        <taxon>Bacteria</taxon>
        <taxon>Bacillati</taxon>
        <taxon>Bacillota</taxon>
        <taxon>Bacilli</taxon>
        <taxon>Bacillales</taxon>
        <taxon>Paenibacillaceae</taxon>
        <taxon>Paenibacillus</taxon>
    </lineage>
</organism>
<accession>A0ABX1Y3V5</accession>
<dbReference type="PROSITE" id="PS00211">
    <property type="entry name" value="ABC_TRANSPORTER_1"/>
    <property type="match status" value="1"/>
</dbReference>
<keyword evidence="7" id="KW-1185">Reference proteome</keyword>
<dbReference type="InterPro" id="IPR027417">
    <property type="entry name" value="P-loop_NTPase"/>
</dbReference>
<evidence type="ECO:0000313" key="7">
    <source>
        <dbReference type="Proteomes" id="UP000616779"/>
    </source>
</evidence>
<name>A0ABX1Y3V5_9BACL</name>
<dbReference type="Pfam" id="PF00005">
    <property type="entry name" value="ABC_tran"/>
    <property type="match status" value="1"/>
</dbReference>
<dbReference type="SUPFAM" id="SSF52540">
    <property type="entry name" value="P-loop containing nucleoside triphosphate hydrolases"/>
    <property type="match status" value="1"/>
</dbReference>
<evidence type="ECO:0000256" key="3">
    <source>
        <dbReference type="ARBA" id="ARBA00022741"/>
    </source>
</evidence>
<proteinExistence type="inferred from homology"/>
<dbReference type="Gene3D" id="3.40.50.300">
    <property type="entry name" value="P-loop containing nucleotide triphosphate hydrolases"/>
    <property type="match status" value="1"/>
</dbReference>
<evidence type="ECO:0000259" key="5">
    <source>
        <dbReference type="PROSITE" id="PS50893"/>
    </source>
</evidence>
<dbReference type="PANTHER" id="PTHR43335:SF8">
    <property type="entry name" value="ABC TRANSPORTER, ATP-BINDING PROTEIN"/>
    <property type="match status" value="1"/>
</dbReference>
<dbReference type="InterPro" id="IPR017871">
    <property type="entry name" value="ABC_transporter-like_CS"/>
</dbReference>
<dbReference type="InterPro" id="IPR003439">
    <property type="entry name" value="ABC_transporter-like_ATP-bd"/>
</dbReference>
<protein>
    <submittedName>
        <fullName evidence="6">ATP-binding cassette domain-containing protein</fullName>
    </submittedName>
</protein>
<dbReference type="GO" id="GO:0005524">
    <property type="term" value="F:ATP binding"/>
    <property type="evidence" value="ECO:0007669"/>
    <property type="project" value="UniProtKB-KW"/>
</dbReference>
<dbReference type="RefSeq" id="WP_171647269.1">
    <property type="nucleotide sequence ID" value="NZ_WHOA01000218.1"/>
</dbReference>